<keyword evidence="4 7" id="KW-0689">Ribosomal protein</keyword>
<proteinExistence type="inferred from homology"/>
<dbReference type="Pfam" id="PF01197">
    <property type="entry name" value="Ribosomal_L31"/>
    <property type="match status" value="1"/>
</dbReference>
<keyword evidence="5" id="KW-0687">Ribonucleoprotein</keyword>
<evidence type="ECO:0000256" key="1">
    <source>
        <dbReference type="ARBA" id="ARBA00009296"/>
    </source>
</evidence>
<name>A0A3B1D190_9ZZZZ</name>
<evidence type="ECO:0000256" key="4">
    <source>
        <dbReference type="ARBA" id="ARBA00022980"/>
    </source>
</evidence>
<evidence type="ECO:0000256" key="3">
    <source>
        <dbReference type="ARBA" id="ARBA00022884"/>
    </source>
</evidence>
<keyword evidence="3" id="KW-0694">RNA-binding</keyword>
<dbReference type="HAMAP" id="MF_00501">
    <property type="entry name" value="Ribosomal_bL31_1"/>
    <property type="match status" value="1"/>
</dbReference>
<dbReference type="AlphaFoldDB" id="A0A3B1D190"/>
<accession>A0A3B1D190</accession>
<dbReference type="SUPFAM" id="SSF143800">
    <property type="entry name" value="L28p-like"/>
    <property type="match status" value="1"/>
</dbReference>
<dbReference type="GO" id="GO:0019843">
    <property type="term" value="F:rRNA binding"/>
    <property type="evidence" value="ECO:0007669"/>
    <property type="project" value="UniProtKB-KW"/>
</dbReference>
<sequence>MKEGIHPEYHTLDITCASCGSSLPTKSTTPTIRLEVCGACHPFFTGTQRLLDTEGRVERFKKKYQQKNKS</sequence>
<dbReference type="PRINTS" id="PR01249">
    <property type="entry name" value="RIBOSOMALL31"/>
</dbReference>
<dbReference type="InterPro" id="IPR027491">
    <property type="entry name" value="Ribosomal_bL31_A"/>
</dbReference>
<organism evidence="7">
    <name type="scientific">hydrothermal vent metagenome</name>
    <dbReference type="NCBI Taxonomy" id="652676"/>
    <lineage>
        <taxon>unclassified sequences</taxon>
        <taxon>metagenomes</taxon>
        <taxon>ecological metagenomes</taxon>
    </lineage>
</organism>
<gene>
    <name evidence="7" type="ORF">MNBD_NITROSPIRAE01-611</name>
</gene>
<dbReference type="InterPro" id="IPR034704">
    <property type="entry name" value="Ribosomal_bL28/bL31-like_sf"/>
</dbReference>
<evidence type="ECO:0000256" key="6">
    <source>
        <dbReference type="ARBA" id="ARBA00035687"/>
    </source>
</evidence>
<dbReference type="InterPro" id="IPR042105">
    <property type="entry name" value="Ribosomal_bL31_sf"/>
</dbReference>
<evidence type="ECO:0000256" key="5">
    <source>
        <dbReference type="ARBA" id="ARBA00023274"/>
    </source>
</evidence>
<dbReference type="InterPro" id="IPR002150">
    <property type="entry name" value="Ribosomal_bL31"/>
</dbReference>
<dbReference type="GO" id="GO:0003735">
    <property type="term" value="F:structural constituent of ribosome"/>
    <property type="evidence" value="ECO:0007669"/>
    <property type="project" value="InterPro"/>
</dbReference>
<dbReference type="PANTHER" id="PTHR33280:SF1">
    <property type="entry name" value="LARGE RIBOSOMAL SUBUNIT PROTEIN BL31C"/>
    <property type="match status" value="1"/>
</dbReference>
<comment type="similarity">
    <text evidence="1">Belongs to the bacterial ribosomal protein bL31 family. Type A subfamily.</text>
</comment>
<dbReference type="PANTHER" id="PTHR33280">
    <property type="entry name" value="50S RIBOSOMAL PROTEIN L31, CHLOROPLASTIC"/>
    <property type="match status" value="1"/>
</dbReference>
<dbReference type="GO" id="GO:0005840">
    <property type="term" value="C:ribosome"/>
    <property type="evidence" value="ECO:0007669"/>
    <property type="project" value="UniProtKB-KW"/>
</dbReference>
<dbReference type="PROSITE" id="PS01143">
    <property type="entry name" value="RIBOSOMAL_L31"/>
    <property type="match status" value="1"/>
</dbReference>
<keyword evidence="2" id="KW-0699">rRNA-binding</keyword>
<dbReference type="EMBL" id="UOGF01000042">
    <property type="protein sequence ID" value="VAX28730.1"/>
    <property type="molecule type" value="Genomic_DNA"/>
</dbReference>
<dbReference type="GO" id="GO:1990904">
    <property type="term" value="C:ribonucleoprotein complex"/>
    <property type="evidence" value="ECO:0007669"/>
    <property type="project" value="UniProtKB-KW"/>
</dbReference>
<dbReference type="NCBIfam" id="NF000612">
    <property type="entry name" value="PRK00019.1"/>
    <property type="match status" value="1"/>
</dbReference>
<dbReference type="NCBIfam" id="NF001809">
    <property type="entry name" value="PRK00528.1"/>
    <property type="match status" value="1"/>
</dbReference>
<reference evidence="7" key="1">
    <citation type="submission" date="2018-06" db="EMBL/GenBank/DDBJ databases">
        <authorList>
            <person name="Zhirakovskaya E."/>
        </authorList>
    </citation>
    <scope>NUCLEOTIDE SEQUENCE</scope>
</reference>
<dbReference type="Gene3D" id="4.10.830.30">
    <property type="entry name" value="Ribosomal protein L31"/>
    <property type="match status" value="1"/>
</dbReference>
<evidence type="ECO:0000313" key="7">
    <source>
        <dbReference type="EMBL" id="VAX28730.1"/>
    </source>
</evidence>
<dbReference type="NCBIfam" id="TIGR00105">
    <property type="entry name" value="L31"/>
    <property type="match status" value="1"/>
</dbReference>
<protein>
    <recommendedName>
        <fullName evidence="6">Large ribosomal subunit protein bL31</fullName>
    </recommendedName>
</protein>
<dbReference type="GO" id="GO:0006412">
    <property type="term" value="P:translation"/>
    <property type="evidence" value="ECO:0007669"/>
    <property type="project" value="InterPro"/>
</dbReference>
<evidence type="ECO:0000256" key="2">
    <source>
        <dbReference type="ARBA" id="ARBA00022730"/>
    </source>
</evidence>